<accession>A0A1X6P653</accession>
<dbReference type="Pfam" id="PF04573">
    <property type="entry name" value="SPC22"/>
    <property type="match status" value="1"/>
</dbReference>
<sequence length="172" mass="19031">MHSAGTRASILSSYAIGGVFLLAIAIAVAPTLYAPRLPDVSVRVNSLAFLRYLPAEECDQAYIALDINADLRPLFHTNTKHVYAYVTAAYANSTTHVRNEVVVWDRMISSREAADVKVAKGWVKYSLKDWGVGLRGAPVRLWLRWSLMPRIGGLAYGGIEGEPYTMPVEYTQ</sequence>
<evidence type="ECO:0000313" key="11">
    <source>
        <dbReference type="Proteomes" id="UP000218209"/>
    </source>
</evidence>
<evidence type="ECO:0000256" key="9">
    <source>
        <dbReference type="SAM" id="Phobius"/>
    </source>
</evidence>
<dbReference type="GO" id="GO:0045047">
    <property type="term" value="P:protein targeting to ER"/>
    <property type="evidence" value="ECO:0007669"/>
    <property type="project" value="TreeGrafter"/>
</dbReference>
<keyword evidence="4" id="KW-0256">Endoplasmic reticulum</keyword>
<proteinExistence type="inferred from homology"/>
<dbReference type="EMBL" id="KV918871">
    <property type="protein sequence ID" value="OSX76328.1"/>
    <property type="molecule type" value="Genomic_DNA"/>
</dbReference>
<evidence type="ECO:0000256" key="7">
    <source>
        <dbReference type="ARBA" id="ARBA00023136"/>
    </source>
</evidence>
<keyword evidence="6 9" id="KW-1133">Transmembrane helix</keyword>
<keyword evidence="5" id="KW-0735">Signal-anchor</keyword>
<dbReference type="PANTHER" id="PTHR12804:SF0">
    <property type="entry name" value="SIGNAL PEPTIDASE COMPLEX SUBUNIT 3"/>
    <property type="match status" value="1"/>
</dbReference>
<evidence type="ECO:0000256" key="1">
    <source>
        <dbReference type="ARBA" id="ARBA00004648"/>
    </source>
</evidence>
<dbReference type="PIRSF" id="PIRSF016089">
    <property type="entry name" value="SPC22"/>
    <property type="match status" value="1"/>
</dbReference>
<dbReference type="Proteomes" id="UP000218209">
    <property type="component" value="Unassembled WGS sequence"/>
</dbReference>
<evidence type="ECO:0000256" key="4">
    <source>
        <dbReference type="ARBA" id="ARBA00022824"/>
    </source>
</evidence>
<evidence type="ECO:0000313" key="10">
    <source>
        <dbReference type="EMBL" id="OSX76328.1"/>
    </source>
</evidence>
<reference evidence="10 11" key="1">
    <citation type="submission" date="2017-03" db="EMBL/GenBank/DDBJ databases">
        <title>WGS assembly of Porphyra umbilicalis.</title>
        <authorList>
            <person name="Brawley S.H."/>
            <person name="Blouin N.A."/>
            <person name="Ficko-Blean E."/>
            <person name="Wheeler G.L."/>
            <person name="Lohr M."/>
            <person name="Goodson H.V."/>
            <person name="Jenkins J.W."/>
            <person name="Blaby-Haas C.E."/>
            <person name="Helliwell K.E."/>
            <person name="Chan C."/>
            <person name="Marriage T."/>
            <person name="Bhattacharya D."/>
            <person name="Klein A.S."/>
            <person name="Badis Y."/>
            <person name="Brodie J."/>
            <person name="Cao Y."/>
            <person name="Collen J."/>
            <person name="Dittami S.M."/>
            <person name="Gachon C.M."/>
            <person name="Green B.R."/>
            <person name="Karpowicz S."/>
            <person name="Kim J.W."/>
            <person name="Kudahl U."/>
            <person name="Lin S."/>
            <person name="Michel G."/>
            <person name="Mittag M."/>
            <person name="Olson B.J."/>
            <person name="Pangilinan J."/>
            <person name="Peng Y."/>
            <person name="Qiu H."/>
            <person name="Shu S."/>
            <person name="Singer J.T."/>
            <person name="Smith A.G."/>
            <person name="Sprecher B.N."/>
            <person name="Wagner V."/>
            <person name="Wang W."/>
            <person name="Wang Z.-Y."/>
            <person name="Yan J."/>
            <person name="Yarish C."/>
            <person name="Zoeuner-Riek S."/>
            <person name="Zhuang Y."/>
            <person name="Zou Y."/>
            <person name="Lindquist E.A."/>
            <person name="Grimwood J."/>
            <person name="Barry K."/>
            <person name="Rokhsar D.S."/>
            <person name="Schmutz J."/>
            <person name="Stiller J.W."/>
            <person name="Grossman A.R."/>
            <person name="Prochnik S.E."/>
        </authorList>
    </citation>
    <scope>NUCLEOTIDE SEQUENCE [LARGE SCALE GENOMIC DNA]</scope>
    <source>
        <strain evidence="10">4086291</strain>
    </source>
</reference>
<dbReference type="AlphaFoldDB" id="A0A1X6P653"/>
<evidence type="ECO:0000256" key="8">
    <source>
        <dbReference type="ARBA" id="ARBA00029556"/>
    </source>
</evidence>
<evidence type="ECO:0000256" key="6">
    <source>
        <dbReference type="ARBA" id="ARBA00022989"/>
    </source>
</evidence>
<gene>
    <name evidence="10" type="ORF">BU14_0197s0023</name>
</gene>
<evidence type="ECO:0000256" key="5">
    <source>
        <dbReference type="ARBA" id="ARBA00022968"/>
    </source>
</evidence>
<dbReference type="InterPro" id="IPR007653">
    <property type="entry name" value="SPC3"/>
</dbReference>
<name>A0A1X6P653_PORUM</name>
<dbReference type="PANTHER" id="PTHR12804">
    <property type="entry name" value="MICROSOMAL SIGNAL PEPTIDASE 23 KD SUBUNIT SPC22/23"/>
    <property type="match status" value="1"/>
</dbReference>
<keyword evidence="11" id="KW-1185">Reference proteome</keyword>
<keyword evidence="7 9" id="KW-0472">Membrane</keyword>
<protein>
    <recommendedName>
        <fullName evidence="8">Signal peptidase complex subunit 3</fullName>
    </recommendedName>
</protein>
<evidence type="ECO:0000256" key="3">
    <source>
        <dbReference type="ARBA" id="ARBA00022692"/>
    </source>
</evidence>
<dbReference type="GO" id="GO:0006465">
    <property type="term" value="P:signal peptide processing"/>
    <property type="evidence" value="ECO:0007669"/>
    <property type="project" value="InterPro"/>
</dbReference>
<comment type="similarity">
    <text evidence="2">Belongs to the SPCS3 family.</text>
</comment>
<dbReference type="GO" id="GO:0005787">
    <property type="term" value="C:signal peptidase complex"/>
    <property type="evidence" value="ECO:0007669"/>
    <property type="project" value="InterPro"/>
</dbReference>
<evidence type="ECO:0000256" key="2">
    <source>
        <dbReference type="ARBA" id="ARBA00009289"/>
    </source>
</evidence>
<keyword evidence="3 9" id="KW-0812">Transmembrane</keyword>
<comment type="subcellular location">
    <subcellularLocation>
        <location evidence="1">Endoplasmic reticulum membrane</location>
        <topology evidence="1">Single-pass type II membrane protein</topology>
    </subcellularLocation>
</comment>
<feature type="transmembrane region" description="Helical" evidence="9">
    <location>
        <begin position="12"/>
        <end position="33"/>
    </location>
</feature>
<organism evidence="10 11">
    <name type="scientific">Porphyra umbilicalis</name>
    <name type="common">Purple laver</name>
    <name type="synonym">Red alga</name>
    <dbReference type="NCBI Taxonomy" id="2786"/>
    <lineage>
        <taxon>Eukaryota</taxon>
        <taxon>Rhodophyta</taxon>
        <taxon>Bangiophyceae</taxon>
        <taxon>Bangiales</taxon>
        <taxon>Bangiaceae</taxon>
        <taxon>Porphyra</taxon>
    </lineage>
</organism>
<dbReference type="OrthoDB" id="10261524at2759"/>